<dbReference type="Pfam" id="PF02502">
    <property type="entry name" value="LacAB_rpiB"/>
    <property type="match status" value="1"/>
</dbReference>
<organism evidence="5 6">
    <name type="scientific">Anaerococcus hydrogenalis</name>
    <dbReference type="NCBI Taxonomy" id="33029"/>
    <lineage>
        <taxon>Bacteria</taxon>
        <taxon>Bacillati</taxon>
        <taxon>Bacillota</taxon>
        <taxon>Tissierellia</taxon>
        <taxon>Tissierellales</taxon>
        <taxon>Peptoniphilaceae</taxon>
        <taxon>Anaerococcus</taxon>
    </lineage>
</organism>
<dbReference type="NCBIfam" id="TIGR00689">
    <property type="entry name" value="rpiB_lacA_lacB"/>
    <property type="match status" value="1"/>
</dbReference>
<protein>
    <submittedName>
        <fullName evidence="5">Ribose 5-phosphate isomerase B</fullName>
    </submittedName>
</protein>
<dbReference type="Proteomes" id="UP000235658">
    <property type="component" value="Unassembled WGS sequence"/>
</dbReference>
<dbReference type="Gene3D" id="3.40.1400.10">
    <property type="entry name" value="Sugar-phosphate isomerase, RpiB/LacA/LacB"/>
    <property type="match status" value="1"/>
</dbReference>
<dbReference type="AlphaFoldDB" id="A0A2N6ULB9"/>
<feature type="binding site" evidence="4">
    <location>
        <position position="132"/>
    </location>
    <ligand>
        <name>D-ribulose 5-phosphate</name>
        <dbReference type="ChEBI" id="CHEBI:58121"/>
    </ligand>
</feature>
<feature type="active site" description="Proton donor" evidence="3">
    <location>
        <position position="98"/>
    </location>
</feature>
<dbReference type="RefSeq" id="WP_102197638.1">
    <property type="nucleotide sequence ID" value="NZ_CAUPDS010000001.1"/>
</dbReference>
<dbReference type="GO" id="GO:0016861">
    <property type="term" value="F:intramolecular oxidoreductase activity, interconverting aldoses and ketoses"/>
    <property type="evidence" value="ECO:0007669"/>
    <property type="project" value="UniProtKB-ARBA"/>
</dbReference>
<dbReference type="GO" id="GO:0005975">
    <property type="term" value="P:carbohydrate metabolic process"/>
    <property type="evidence" value="ECO:0007669"/>
    <property type="project" value="InterPro"/>
</dbReference>
<feature type="binding site" evidence="4">
    <location>
        <position position="99"/>
    </location>
    <ligand>
        <name>D-ribulose 5-phosphate</name>
        <dbReference type="ChEBI" id="CHEBI:58121"/>
    </ligand>
</feature>
<reference evidence="5 6" key="1">
    <citation type="submission" date="2017-09" db="EMBL/GenBank/DDBJ databases">
        <title>Bacterial strain isolated from the female urinary microbiota.</title>
        <authorList>
            <person name="Thomas-White K."/>
            <person name="Kumar N."/>
            <person name="Forster S."/>
            <person name="Putonti C."/>
            <person name="Lawley T."/>
            <person name="Wolfe A.J."/>
        </authorList>
    </citation>
    <scope>NUCLEOTIDE SEQUENCE [LARGE SCALE GENOMIC DNA]</scope>
    <source>
        <strain evidence="5 6">UMB0204</strain>
    </source>
</reference>
<evidence type="ECO:0000256" key="4">
    <source>
        <dbReference type="PIRSR" id="PIRSR005384-2"/>
    </source>
</evidence>
<feature type="binding site" evidence="4">
    <location>
        <position position="136"/>
    </location>
    <ligand>
        <name>D-ribulose 5-phosphate</name>
        <dbReference type="ChEBI" id="CHEBI:58121"/>
    </ligand>
</feature>
<dbReference type="InterPro" id="IPR003500">
    <property type="entry name" value="RpiB_LacA_LacB"/>
</dbReference>
<feature type="binding site" evidence="4">
    <location>
        <position position="109"/>
    </location>
    <ligand>
        <name>D-ribulose 5-phosphate</name>
        <dbReference type="ChEBI" id="CHEBI:58121"/>
    </ligand>
</feature>
<evidence type="ECO:0000313" key="5">
    <source>
        <dbReference type="EMBL" id="PMC82615.1"/>
    </source>
</evidence>
<evidence type="ECO:0000256" key="1">
    <source>
        <dbReference type="ARBA" id="ARBA00008754"/>
    </source>
</evidence>
<dbReference type="EMBL" id="PNHP01000001">
    <property type="protein sequence ID" value="PMC82615.1"/>
    <property type="molecule type" value="Genomic_DNA"/>
</dbReference>
<dbReference type="PANTHER" id="PTHR30345:SF0">
    <property type="entry name" value="DNA DAMAGE-REPAIR_TOLERATION PROTEIN DRT102"/>
    <property type="match status" value="1"/>
</dbReference>
<feature type="binding site" evidence="4">
    <location>
        <begin position="8"/>
        <end position="9"/>
    </location>
    <ligand>
        <name>D-ribulose 5-phosphate</name>
        <dbReference type="ChEBI" id="CHEBI:58121"/>
    </ligand>
</feature>
<evidence type="ECO:0000256" key="2">
    <source>
        <dbReference type="ARBA" id="ARBA00023235"/>
    </source>
</evidence>
<dbReference type="InterPro" id="IPR004785">
    <property type="entry name" value="RpiB"/>
</dbReference>
<comment type="similarity">
    <text evidence="1">Belongs to the LacAB/RpiB family.</text>
</comment>
<feature type="binding site" evidence="4">
    <location>
        <begin position="66"/>
        <end position="70"/>
    </location>
    <ligand>
        <name>D-ribulose 5-phosphate</name>
        <dbReference type="ChEBI" id="CHEBI:58121"/>
    </ligand>
</feature>
<sequence>MKYIIGNDHGGIDLVDSVEEKLLELGHEVEKIGTYTEDSCDYPDFAKEACEKVLANQADFAILICGTGIGMSLAANKFKGIRAACVSDVFSAKMSRAHNNCNVLCFGSRVIGSEVAKMIVEVFANTKFEGGRHSNRVEKITEIEEKN</sequence>
<dbReference type="PIRSF" id="PIRSF005384">
    <property type="entry name" value="RpiB_LacA_B"/>
    <property type="match status" value="1"/>
</dbReference>
<dbReference type="NCBIfam" id="NF004051">
    <property type="entry name" value="PRK05571.1"/>
    <property type="match status" value="1"/>
</dbReference>
<gene>
    <name evidence="5" type="primary">rpiB</name>
    <name evidence="5" type="ORF">CJ192_02455</name>
</gene>
<evidence type="ECO:0000313" key="6">
    <source>
        <dbReference type="Proteomes" id="UP000235658"/>
    </source>
</evidence>
<accession>A0A2N6ULB9</accession>
<comment type="caution">
    <text evidence="5">The sequence shown here is derived from an EMBL/GenBank/DDBJ whole genome shotgun (WGS) entry which is preliminary data.</text>
</comment>
<proteinExistence type="inferred from homology"/>
<evidence type="ECO:0000256" key="3">
    <source>
        <dbReference type="PIRSR" id="PIRSR005384-1"/>
    </source>
</evidence>
<dbReference type="SUPFAM" id="SSF89623">
    <property type="entry name" value="Ribose/Galactose isomerase RpiB/AlsB"/>
    <property type="match status" value="1"/>
</dbReference>
<name>A0A2N6ULB9_9FIRM</name>
<feature type="active site" description="Proton acceptor" evidence="3">
    <location>
        <position position="65"/>
    </location>
</feature>
<dbReference type="NCBIfam" id="TIGR01120">
    <property type="entry name" value="rpiB"/>
    <property type="match status" value="1"/>
</dbReference>
<dbReference type="InterPro" id="IPR036569">
    <property type="entry name" value="RpiB_LacA_LacB_sf"/>
</dbReference>
<keyword evidence="2 5" id="KW-0413">Isomerase</keyword>
<dbReference type="PANTHER" id="PTHR30345">
    <property type="entry name" value="RIBOSE-5-PHOSPHATE ISOMERASE B"/>
    <property type="match status" value="1"/>
</dbReference>
<dbReference type="GeneID" id="84578041"/>